<protein>
    <submittedName>
        <fullName evidence="1">Uncharacterized protein</fullName>
    </submittedName>
</protein>
<dbReference type="AlphaFoldDB" id="A0A512PLI3"/>
<comment type="caution">
    <text evidence="1">The sequence shown here is derived from an EMBL/GenBank/DDBJ whole genome shotgun (WGS) entry which is preliminary data.</text>
</comment>
<sequence length="44" mass="5448">MEETEIIDGKVYIRRQDGRIMILEDPEDVEMFKHFPIWFEDFND</sequence>
<organism evidence="1 2">
    <name type="scientific">Lentilactobacillus rapi</name>
    <dbReference type="NCBI Taxonomy" id="481723"/>
    <lineage>
        <taxon>Bacteria</taxon>
        <taxon>Bacillati</taxon>
        <taxon>Bacillota</taxon>
        <taxon>Bacilli</taxon>
        <taxon>Lactobacillales</taxon>
        <taxon>Lactobacillaceae</taxon>
        <taxon>Lentilactobacillus</taxon>
    </lineage>
</organism>
<reference evidence="1 2" key="1">
    <citation type="submission" date="2019-07" db="EMBL/GenBank/DDBJ databases">
        <title>Whole genome shotgun sequence of Lactobacillus rapi NBRC 109618.</title>
        <authorList>
            <person name="Hosoyama A."/>
            <person name="Uohara A."/>
            <person name="Ohji S."/>
            <person name="Ichikawa N."/>
        </authorList>
    </citation>
    <scope>NUCLEOTIDE SEQUENCE [LARGE SCALE GENOMIC DNA]</scope>
    <source>
        <strain evidence="1 2">NBRC 109618</strain>
    </source>
</reference>
<dbReference type="Proteomes" id="UP000321569">
    <property type="component" value="Unassembled WGS sequence"/>
</dbReference>
<dbReference type="RefSeq" id="WP_263862403.1">
    <property type="nucleotide sequence ID" value="NZ_BKAM01000007.1"/>
</dbReference>
<dbReference type="EMBL" id="BKAM01000007">
    <property type="protein sequence ID" value="GEP72057.1"/>
    <property type="molecule type" value="Genomic_DNA"/>
</dbReference>
<gene>
    <name evidence="1" type="ORF">LRA02_09250</name>
</gene>
<name>A0A512PLI3_9LACO</name>
<accession>A0A512PLI3</accession>
<evidence type="ECO:0000313" key="1">
    <source>
        <dbReference type="EMBL" id="GEP72057.1"/>
    </source>
</evidence>
<proteinExistence type="predicted"/>
<evidence type="ECO:0000313" key="2">
    <source>
        <dbReference type="Proteomes" id="UP000321569"/>
    </source>
</evidence>